<reference evidence="2" key="2">
    <citation type="submission" date="2020-09" db="EMBL/GenBank/DDBJ databases">
        <authorList>
            <person name="Kikuchi T."/>
        </authorList>
    </citation>
    <scope>NUCLEOTIDE SEQUENCE</scope>
    <source>
        <strain evidence="2">Ka4C1</strain>
    </source>
</reference>
<dbReference type="Proteomes" id="UP000095284">
    <property type="component" value="Unplaced"/>
</dbReference>
<dbReference type="AlphaFoldDB" id="A0A1I7SQ37"/>
<gene>
    <name evidence="2" type="ORF">BXYJ_LOCUS7214</name>
</gene>
<dbReference type="Proteomes" id="UP000582659">
    <property type="component" value="Unassembled WGS sequence"/>
</dbReference>
<evidence type="ECO:0000313" key="3">
    <source>
        <dbReference type="Proteomes" id="UP000095284"/>
    </source>
</evidence>
<dbReference type="Proteomes" id="UP000659654">
    <property type="component" value="Unassembled WGS sequence"/>
</dbReference>
<dbReference type="WBParaSite" id="BXY_1518200.1">
    <property type="protein sequence ID" value="BXY_1518200.1"/>
    <property type="gene ID" value="BXY_1518200"/>
</dbReference>
<evidence type="ECO:0000256" key="1">
    <source>
        <dbReference type="SAM" id="Phobius"/>
    </source>
</evidence>
<keyword evidence="1" id="KW-0812">Transmembrane</keyword>
<dbReference type="EMBL" id="CAJFCV020000003">
    <property type="protein sequence ID" value="CAG9109566.1"/>
    <property type="molecule type" value="Genomic_DNA"/>
</dbReference>
<reference evidence="5" key="1">
    <citation type="submission" date="2016-11" db="UniProtKB">
        <authorList>
            <consortium name="WormBaseParasite"/>
        </authorList>
    </citation>
    <scope>IDENTIFICATION</scope>
</reference>
<dbReference type="EMBL" id="CAJFDI010000003">
    <property type="protein sequence ID" value="CAD5222246.1"/>
    <property type="molecule type" value="Genomic_DNA"/>
</dbReference>
<feature type="transmembrane region" description="Helical" evidence="1">
    <location>
        <begin position="29"/>
        <end position="53"/>
    </location>
</feature>
<sequence length="90" mass="10565">MNPLNLTNIDITSHDFHTMRLFYTSMEQVHTLLVLLIALVVPLMMVLILVLVYKLHAMRRRVIPSVRLEEEFSDYDLFGAWAKEHLILDV</sequence>
<accession>A0A1I7SQ37</accession>
<evidence type="ECO:0000313" key="5">
    <source>
        <dbReference type="WBParaSite" id="BXY_1518200.1"/>
    </source>
</evidence>
<name>A0A1I7SQ37_BURXY</name>
<protein>
    <submittedName>
        <fullName evidence="2">(pine wood nematode) hypothetical protein</fullName>
    </submittedName>
</protein>
<dbReference type="OrthoDB" id="10385179at2759"/>
<proteinExistence type="predicted"/>
<keyword evidence="1" id="KW-0472">Membrane</keyword>
<evidence type="ECO:0000313" key="2">
    <source>
        <dbReference type="EMBL" id="CAD5222246.1"/>
    </source>
</evidence>
<keyword evidence="4" id="KW-1185">Reference proteome</keyword>
<keyword evidence="1" id="KW-1133">Transmembrane helix</keyword>
<organism evidence="3 5">
    <name type="scientific">Bursaphelenchus xylophilus</name>
    <name type="common">Pinewood nematode worm</name>
    <name type="synonym">Aphelenchoides xylophilus</name>
    <dbReference type="NCBI Taxonomy" id="6326"/>
    <lineage>
        <taxon>Eukaryota</taxon>
        <taxon>Metazoa</taxon>
        <taxon>Ecdysozoa</taxon>
        <taxon>Nematoda</taxon>
        <taxon>Chromadorea</taxon>
        <taxon>Rhabditida</taxon>
        <taxon>Tylenchina</taxon>
        <taxon>Tylenchomorpha</taxon>
        <taxon>Aphelenchoidea</taxon>
        <taxon>Aphelenchoididae</taxon>
        <taxon>Bursaphelenchus</taxon>
    </lineage>
</organism>
<evidence type="ECO:0000313" key="4">
    <source>
        <dbReference type="Proteomes" id="UP000659654"/>
    </source>
</evidence>